<protein>
    <submittedName>
        <fullName evidence="3">Uncharacterized protein</fullName>
    </submittedName>
</protein>
<dbReference type="PANTHER" id="PTHR21574:SF0">
    <property type="entry name" value="CENTROSOMAL PROTEIN OF 120 KDA"/>
    <property type="match status" value="1"/>
</dbReference>
<comment type="caution">
    <text evidence="3">The sequence shown here is derived from an EMBL/GenBank/DDBJ whole genome shotgun (WGS) entry which is preliminary data.</text>
</comment>
<proteinExistence type="predicted"/>
<evidence type="ECO:0000256" key="2">
    <source>
        <dbReference type="SAM" id="MobiDB-lite"/>
    </source>
</evidence>
<reference evidence="3" key="1">
    <citation type="submission" date="2019-06" db="EMBL/GenBank/DDBJ databases">
        <authorList>
            <person name="Zheng W."/>
        </authorList>
    </citation>
    <scope>NUCLEOTIDE SEQUENCE</scope>
    <source>
        <strain evidence="3">QDHG01</strain>
    </source>
</reference>
<evidence type="ECO:0000313" key="3">
    <source>
        <dbReference type="EMBL" id="TNV83210.1"/>
    </source>
</evidence>
<dbReference type="GO" id="GO:0010564">
    <property type="term" value="P:regulation of cell cycle process"/>
    <property type="evidence" value="ECO:0007669"/>
    <property type="project" value="TreeGrafter"/>
</dbReference>
<feature type="coiled-coil region" evidence="1">
    <location>
        <begin position="370"/>
        <end position="460"/>
    </location>
</feature>
<dbReference type="PANTHER" id="PTHR21574">
    <property type="entry name" value="CENTROSOMAL PROTEIN OF 120 KDA"/>
    <property type="match status" value="1"/>
</dbReference>
<feature type="region of interest" description="Disordered" evidence="2">
    <location>
        <begin position="172"/>
        <end position="202"/>
    </location>
</feature>
<gene>
    <name evidence="3" type="ORF">FGO68_gene16869</name>
</gene>
<dbReference type="InterPro" id="IPR039893">
    <property type="entry name" value="CEP120-like"/>
</dbReference>
<dbReference type="OrthoDB" id="332250at2759"/>
<sequence length="568" mass="64823">MGRGSAFGGAPSIDEKRHLLKLSIDFLSVKEMKISAQISVSYSLRLQSTSSHQFKSAPATPVNQGATETKLQNAFASYDFQASKTEIAEIIGSTQLIARINHAPQNQEIGFVVVEFRDLLSAPLKTTPQASVRVCDQYLPIRDSQGQSKGLIRCILYLQDLGEVSNTSAQPNKTSFNHQQTANPTFTHQRTGENRNPNDGGSTEYQAAYQLELWKRSEETKFKAWLKQREIERIEEITAQWKTKESDREKAFIDSLNKVAALETKVRAKALDLQKREERIVQLEEELKQKIAEVSRQLTLKEEEIMNVKKRFKEERTTLEMDKKKLQAATDELKGRAEHAEAKLLAFKRDIDESPLSVLRGELAQKNLELIESDTKAKQAQEDRDDYKRKFELLKKDMVTLKKTLDREQKDTLQRQAEELDKLKNDIRNKQLQEEERREMNSLKQQLQNLTSKLAESHKMQEQLSSVPKPETINDRITNPFKNNQAGYNVSAGIISGPQQNVFLDNFAKGKESPMKSGARSGFTGGNEIERLMQERQDLIQSGNYTTNDPLIQELDRSIRAAQLRQLQ</sequence>
<dbReference type="AlphaFoldDB" id="A0A8J8T683"/>
<name>A0A8J8T683_HALGN</name>
<accession>A0A8J8T683</accession>
<organism evidence="3 4">
    <name type="scientific">Halteria grandinella</name>
    <dbReference type="NCBI Taxonomy" id="5974"/>
    <lineage>
        <taxon>Eukaryota</taxon>
        <taxon>Sar</taxon>
        <taxon>Alveolata</taxon>
        <taxon>Ciliophora</taxon>
        <taxon>Intramacronucleata</taxon>
        <taxon>Spirotrichea</taxon>
        <taxon>Stichotrichia</taxon>
        <taxon>Sporadotrichida</taxon>
        <taxon>Halteriidae</taxon>
        <taxon>Halteria</taxon>
    </lineage>
</organism>
<feature type="coiled-coil region" evidence="1">
    <location>
        <begin position="266"/>
        <end position="343"/>
    </location>
</feature>
<keyword evidence="1" id="KW-0175">Coiled coil</keyword>
<dbReference type="EMBL" id="RRYP01004056">
    <property type="protein sequence ID" value="TNV83210.1"/>
    <property type="molecule type" value="Genomic_DNA"/>
</dbReference>
<dbReference type="GO" id="GO:0005815">
    <property type="term" value="C:microtubule organizing center"/>
    <property type="evidence" value="ECO:0007669"/>
    <property type="project" value="TreeGrafter"/>
</dbReference>
<evidence type="ECO:0000313" key="4">
    <source>
        <dbReference type="Proteomes" id="UP000785679"/>
    </source>
</evidence>
<evidence type="ECO:0000256" key="1">
    <source>
        <dbReference type="SAM" id="Coils"/>
    </source>
</evidence>
<keyword evidence="4" id="KW-1185">Reference proteome</keyword>
<dbReference type="Proteomes" id="UP000785679">
    <property type="component" value="Unassembled WGS sequence"/>
</dbReference>